<dbReference type="eggNOG" id="ENOG502RZ9X">
    <property type="taxonomic scope" value="Eukaryota"/>
</dbReference>
<keyword evidence="3" id="KW-0678">Repressor</keyword>
<dbReference type="OrthoDB" id="510958at2759"/>
<sequence>MPPKPRNGHDDSSKPETPHSAGKHGHKDGPNGTLASAHHHPHHHAVNGGKMRRVASSAGTNLRESMTAAQLPVAAPDAGLTPASAGGGTSSASPAVAPDGTAQDPGAPGAAVQWSSFDRSVLHSYRRVYRLNTPTSFMTDYHRWVLSRPGSMGLQSPTMLRSRVFRRQGKDQLAGAVRRHFNSQGVQENDVIVDFLHKVHTTASAATSKPGRIRKKDAHT</sequence>
<evidence type="ECO:0000256" key="3">
    <source>
        <dbReference type="ARBA" id="ARBA00022491"/>
    </source>
</evidence>
<dbReference type="Proteomes" id="UP000011715">
    <property type="component" value="Unassembled WGS sequence"/>
</dbReference>
<dbReference type="EnsemblFungi" id="MAPG_00910T0">
    <property type="protein sequence ID" value="MAPG_00910T0"/>
    <property type="gene ID" value="MAPG_00910"/>
</dbReference>
<dbReference type="GO" id="GO:0005634">
    <property type="term" value="C:nucleus"/>
    <property type="evidence" value="ECO:0007669"/>
    <property type="project" value="UniProtKB-SubCell"/>
</dbReference>
<evidence type="ECO:0000256" key="7">
    <source>
        <dbReference type="SAM" id="MobiDB-lite"/>
    </source>
</evidence>
<organism evidence="10 11">
    <name type="scientific">Magnaporthiopsis poae (strain ATCC 64411 / 73-15)</name>
    <name type="common">Kentucky bluegrass fungus</name>
    <name type="synonym">Magnaporthe poae</name>
    <dbReference type="NCBI Taxonomy" id="644358"/>
    <lineage>
        <taxon>Eukaryota</taxon>
        <taxon>Fungi</taxon>
        <taxon>Dikarya</taxon>
        <taxon>Ascomycota</taxon>
        <taxon>Pezizomycotina</taxon>
        <taxon>Sordariomycetes</taxon>
        <taxon>Sordariomycetidae</taxon>
        <taxon>Magnaporthales</taxon>
        <taxon>Magnaporthaceae</taxon>
        <taxon>Magnaporthiopsis</taxon>
    </lineage>
</organism>
<dbReference type="PANTHER" id="PTHR13286:SF23">
    <property type="entry name" value="HISTONE DEACETYLASE COMPLEX SUBUNIT SAP30 SIN3 BINDING DOMAIN-CONTAINING PROTEIN"/>
    <property type="match status" value="1"/>
</dbReference>
<reference evidence="10" key="5">
    <citation type="submission" date="2015-06" db="UniProtKB">
        <authorList>
            <consortium name="EnsemblFungi"/>
        </authorList>
    </citation>
    <scope>IDENTIFICATION</scope>
    <source>
        <strain evidence="10">ATCC 64411</strain>
    </source>
</reference>
<dbReference type="STRING" id="644358.A0A0C4DMA6"/>
<evidence type="ECO:0000313" key="10">
    <source>
        <dbReference type="EnsemblFungi" id="MAPG_00910T0"/>
    </source>
</evidence>
<dbReference type="InterPro" id="IPR038291">
    <property type="entry name" value="SAP30_C_sf"/>
</dbReference>
<dbReference type="EMBL" id="ADBL01000220">
    <property type="status" value="NOT_ANNOTATED_CDS"/>
    <property type="molecule type" value="Genomic_DNA"/>
</dbReference>
<dbReference type="InterPro" id="IPR025718">
    <property type="entry name" value="SAP30_Sin3-bd"/>
</dbReference>
<reference evidence="10" key="4">
    <citation type="journal article" date="2015" name="G3 (Bethesda)">
        <title>Genome sequences of three phytopathogenic species of the Magnaporthaceae family of fungi.</title>
        <authorList>
            <person name="Okagaki L.H."/>
            <person name="Nunes C.C."/>
            <person name="Sailsbery J."/>
            <person name="Clay B."/>
            <person name="Brown D."/>
            <person name="John T."/>
            <person name="Oh Y."/>
            <person name="Young N."/>
            <person name="Fitzgerald M."/>
            <person name="Haas B.J."/>
            <person name="Zeng Q."/>
            <person name="Young S."/>
            <person name="Adiconis X."/>
            <person name="Fan L."/>
            <person name="Levin J.Z."/>
            <person name="Mitchell T.K."/>
            <person name="Okubara P.A."/>
            <person name="Farman M.L."/>
            <person name="Kohn L.M."/>
            <person name="Birren B."/>
            <person name="Ma L.-J."/>
            <person name="Dean R.A."/>
        </authorList>
    </citation>
    <scope>NUCLEOTIDE SEQUENCE</scope>
    <source>
        <strain evidence="10">ATCC 64411 / 73-15</strain>
    </source>
</reference>
<feature type="region of interest" description="Disordered" evidence="7">
    <location>
        <begin position="1"/>
        <end position="62"/>
    </location>
</feature>
<evidence type="ECO:0000256" key="2">
    <source>
        <dbReference type="ARBA" id="ARBA00006283"/>
    </source>
</evidence>
<dbReference type="Gene3D" id="6.10.160.20">
    <property type="match status" value="1"/>
</dbReference>
<evidence type="ECO:0000256" key="5">
    <source>
        <dbReference type="ARBA" id="ARBA00023163"/>
    </source>
</evidence>
<dbReference type="AlphaFoldDB" id="A0A0C4DMA6"/>
<keyword evidence="5" id="KW-0804">Transcription</keyword>
<protein>
    <recommendedName>
        <fullName evidence="8">Histone deacetylase complex subunit SAP30 Sin3 binding domain-containing protein</fullName>
    </recommendedName>
</protein>
<dbReference type="OMA" id="GHDDKND"/>
<feature type="compositionally biased region" description="Basic and acidic residues" evidence="7">
    <location>
        <begin position="7"/>
        <end position="17"/>
    </location>
</feature>
<evidence type="ECO:0000313" key="9">
    <source>
        <dbReference type="EMBL" id="KLU81829.1"/>
    </source>
</evidence>
<comment type="similarity">
    <text evidence="2">Belongs to the SAP30 family.</text>
</comment>
<evidence type="ECO:0000259" key="8">
    <source>
        <dbReference type="Pfam" id="PF13867"/>
    </source>
</evidence>
<reference evidence="9" key="3">
    <citation type="submission" date="2011-03" db="EMBL/GenBank/DDBJ databases">
        <title>Annotation of Magnaporthe poae ATCC 64411.</title>
        <authorList>
            <person name="Ma L.-J."/>
            <person name="Dead R."/>
            <person name="Young S.K."/>
            <person name="Zeng Q."/>
            <person name="Gargeya S."/>
            <person name="Fitzgerald M."/>
            <person name="Haas B."/>
            <person name="Abouelleil A."/>
            <person name="Alvarado L."/>
            <person name="Arachchi H.M."/>
            <person name="Berlin A."/>
            <person name="Brown A."/>
            <person name="Chapman S.B."/>
            <person name="Chen Z."/>
            <person name="Dunbar C."/>
            <person name="Freedman E."/>
            <person name="Gearin G."/>
            <person name="Gellesch M."/>
            <person name="Goldberg J."/>
            <person name="Griggs A."/>
            <person name="Gujja S."/>
            <person name="Heiman D."/>
            <person name="Howarth C."/>
            <person name="Larson L."/>
            <person name="Lui A."/>
            <person name="MacDonald P.J.P."/>
            <person name="Mehta T."/>
            <person name="Montmayeur A."/>
            <person name="Murphy C."/>
            <person name="Neiman D."/>
            <person name="Pearson M."/>
            <person name="Priest M."/>
            <person name="Roberts A."/>
            <person name="Saif S."/>
            <person name="Shea T."/>
            <person name="Shenoy N."/>
            <person name="Sisk P."/>
            <person name="Stolte C."/>
            <person name="Sykes S."/>
            <person name="Yandava C."/>
            <person name="Wortman J."/>
            <person name="Nusbaum C."/>
            <person name="Birren B."/>
        </authorList>
    </citation>
    <scope>NUCLEOTIDE SEQUENCE</scope>
    <source>
        <strain evidence="9">ATCC 64411</strain>
    </source>
</reference>
<feature type="region of interest" description="Disordered" evidence="7">
    <location>
        <begin position="77"/>
        <end position="111"/>
    </location>
</feature>
<evidence type="ECO:0000256" key="4">
    <source>
        <dbReference type="ARBA" id="ARBA00023015"/>
    </source>
</evidence>
<evidence type="ECO:0000313" key="11">
    <source>
        <dbReference type="Proteomes" id="UP000011715"/>
    </source>
</evidence>
<comment type="subcellular location">
    <subcellularLocation>
        <location evidence="1">Nucleus</location>
    </subcellularLocation>
</comment>
<reference evidence="11" key="2">
    <citation type="submission" date="2010-05" db="EMBL/GenBank/DDBJ databases">
        <title>The genome sequence of Magnaporthe poae strain ATCC 64411.</title>
        <authorList>
            <person name="Ma L.-J."/>
            <person name="Dead R."/>
            <person name="Young S."/>
            <person name="Zeng Q."/>
            <person name="Koehrsen M."/>
            <person name="Alvarado L."/>
            <person name="Berlin A."/>
            <person name="Chapman S.B."/>
            <person name="Chen Z."/>
            <person name="Freedman E."/>
            <person name="Gellesch M."/>
            <person name="Goldberg J."/>
            <person name="Griggs A."/>
            <person name="Gujja S."/>
            <person name="Heilman E.R."/>
            <person name="Heiman D."/>
            <person name="Hepburn T."/>
            <person name="Howarth C."/>
            <person name="Jen D."/>
            <person name="Larson L."/>
            <person name="Mehta T."/>
            <person name="Neiman D."/>
            <person name="Pearson M."/>
            <person name="Roberts A."/>
            <person name="Saif S."/>
            <person name="Shea T."/>
            <person name="Shenoy N."/>
            <person name="Sisk P."/>
            <person name="Stolte C."/>
            <person name="Sykes S."/>
            <person name="Walk T."/>
            <person name="White J."/>
            <person name="Yandava C."/>
            <person name="Haas B."/>
            <person name="Nusbaum C."/>
            <person name="Birren B."/>
        </authorList>
    </citation>
    <scope>NUCLEOTIDE SEQUENCE [LARGE SCALE GENOMIC DNA]</scope>
    <source>
        <strain evidence="11">ATCC 64411 / 73-15</strain>
    </source>
</reference>
<reference evidence="9" key="1">
    <citation type="submission" date="2010-05" db="EMBL/GenBank/DDBJ databases">
        <title>The Genome Sequence of Magnaporthe poae strain ATCC 64411.</title>
        <authorList>
            <consortium name="The Broad Institute Genome Sequencing Platform"/>
            <consortium name="Broad Institute Genome Sequencing Center for Infectious Disease"/>
            <person name="Ma L.-J."/>
            <person name="Dead R."/>
            <person name="Young S."/>
            <person name="Zeng Q."/>
            <person name="Koehrsen M."/>
            <person name="Alvarado L."/>
            <person name="Berlin A."/>
            <person name="Chapman S.B."/>
            <person name="Chen Z."/>
            <person name="Freedman E."/>
            <person name="Gellesch M."/>
            <person name="Goldberg J."/>
            <person name="Griggs A."/>
            <person name="Gujja S."/>
            <person name="Heilman E.R."/>
            <person name="Heiman D."/>
            <person name="Hepburn T."/>
            <person name="Howarth C."/>
            <person name="Jen D."/>
            <person name="Larson L."/>
            <person name="Mehta T."/>
            <person name="Neiman D."/>
            <person name="Pearson M."/>
            <person name="Roberts A."/>
            <person name="Saif S."/>
            <person name="Shea T."/>
            <person name="Shenoy N."/>
            <person name="Sisk P."/>
            <person name="Stolte C."/>
            <person name="Sykes S."/>
            <person name="Walk T."/>
            <person name="White J."/>
            <person name="Yandava C."/>
            <person name="Haas B."/>
            <person name="Nusbaum C."/>
            <person name="Birren B."/>
        </authorList>
    </citation>
    <scope>NUCLEOTIDE SEQUENCE</scope>
    <source>
        <strain evidence="9">ATCC 64411</strain>
    </source>
</reference>
<feature type="domain" description="Histone deacetylase complex subunit SAP30 Sin3 binding" evidence="8">
    <location>
        <begin position="170"/>
        <end position="199"/>
    </location>
</feature>
<feature type="compositionally biased region" description="Low complexity" evidence="7">
    <location>
        <begin position="78"/>
        <end position="98"/>
    </location>
</feature>
<gene>
    <name evidence="9" type="ORF">MAPG_00910</name>
</gene>
<dbReference type="EMBL" id="GL876966">
    <property type="protein sequence ID" value="KLU81829.1"/>
    <property type="molecule type" value="Genomic_DNA"/>
</dbReference>
<feature type="compositionally biased region" description="Basic residues" evidence="7">
    <location>
        <begin position="37"/>
        <end position="53"/>
    </location>
</feature>
<evidence type="ECO:0000256" key="1">
    <source>
        <dbReference type="ARBA" id="ARBA00004123"/>
    </source>
</evidence>
<accession>A0A0C4DMA6</accession>
<proteinExistence type="inferred from homology"/>
<keyword evidence="4" id="KW-0805">Transcription regulation</keyword>
<dbReference type="Pfam" id="PF13867">
    <property type="entry name" value="SAP30_Sin3_bdg"/>
    <property type="match status" value="1"/>
</dbReference>
<keyword evidence="6" id="KW-0539">Nucleus</keyword>
<name>A0A0C4DMA6_MAGP6</name>
<dbReference type="VEuPathDB" id="FungiDB:MAPG_00910"/>
<dbReference type="PANTHER" id="PTHR13286">
    <property type="entry name" value="SAP30"/>
    <property type="match status" value="1"/>
</dbReference>
<keyword evidence="11" id="KW-1185">Reference proteome</keyword>
<evidence type="ECO:0000256" key="6">
    <source>
        <dbReference type="ARBA" id="ARBA00023242"/>
    </source>
</evidence>
<dbReference type="InterPro" id="IPR024145">
    <property type="entry name" value="His_deAcase_SAP30/SAP30L"/>
</dbReference>